<dbReference type="PANTHER" id="PTHR33266:SF1">
    <property type="entry name" value="F-BOX DOMAIN-CONTAINING PROTEIN"/>
    <property type="match status" value="1"/>
</dbReference>
<proteinExistence type="predicted"/>
<keyword evidence="4" id="KW-1185">Reference proteome</keyword>
<protein>
    <submittedName>
        <fullName evidence="2 3">Uncharacterized protein</fullName>
    </submittedName>
</protein>
<dbReference type="PANTHER" id="PTHR33266">
    <property type="entry name" value="CHROMOSOME 15, WHOLE GENOME SHOTGUN SEQUENCE"/>
    <property type="match status" value="1"/>
</dbReference>
<dbReference type="VEuPathDB" id="FungiDB:PTTG_11851"/>
<evidence type="ECO:0000313" key="4">
    <source>
        <dbReference type="Proteomes" id="UP000005240"/>
    </source>
</evidence>
<reference evidence="2" key="2">
    <citation type="submission" date="2016-05" db="EMBL/GenBank/DDBJ databases">
        <title>Comparative analysis highlights variable genome content of wheat rusts and divergence of the mating loci.</title>
        <authorList>
            <person name="Cuomo C.A."/>
            <person name="Bakkeren G."/>
            <person name="Szabo L."/>
            <person name="Khalil H."/>
            <person name="Joly D."/>
            <person name="Goldberg J."/>
            <person name="Young S."/>
            <person name="Zeng Q."/>
            <person name="Fellers J."/>
        </authorList>
    </citation>
    <scope>NUCLEOTIDE SEQUENCE [LARGE SCALE GENOMIC DNA]</scope>
    <source>
        <strain evidence="2">1-1 BBBD Race 1</strain>
    </source>
</reference>
<evidence type="ECO:0000256" key="1">
    <source>
        <dbReference type="SAM" id="MobiDB-lite"/>
    </source>
</evidence>
<sequence>MEPPSTQQRDTHPNSPEYVRELARFTSLHPGLVDPDNLFSVFIGTAGLNSVEKYHSELEGTFCSLAKGDEKLFKIACGAWSFFYKGVPDSKAQLQLTLDLNDEIGDAETINKLVKLAHFGRYPSLEGDNLTNQEMLAALANPIVHTDIQHYKPQIEWSTKIVKAGLRAKYKRSNLIIDPILADLRTHTKNWNSSVYKAPYTCIIGPSMIGKTRALMELGQHVCVVYICLRSPKSTGQPARSKLADLIFPSKSDDLILHYSKLLAAILEAMADFFSRDTVAKMEEKDQLAAWNQHSFPDDDDHEFFSDEVILKMQSLPHHPQSVAYIQEASKRIDFAINFMKNRTLKVLLAIDEARNLLDWTDDSLQISYFRVFRRVLSDVPHEKGFFAVLIDTTSRVANFAPALENDPSLRLPNRGVKLFEPIFRLATMDLRVDNSPPQTWNELVSPARLLNYGSPFFGHYYEETSTSKPATAFEETMKIAQLKLICKSTLPPADQLTEPELFALLGPTIQPQLASTVRLTSELISSHAAHCHHITPARDGIICGYPSQFVYSAAANAMITSDDKIWIACIDTLAFAVKNKMIASGDSGEMATAIILIRAMQKTRKIPGDGDNRYGCSARLVDFLATLTGKKPHEFDFGFKTKSDRDDLVNRGRIFFNHFNLIRYTPDVRKLLKFLYRGLAVQCKHQQHGLDHLFSIYLTPVSESENLSDPKNSKNTIPLNISNVTFCGIQTKNQKKAIDWSASYKWCKSYAGINGIDNPYLILLFNLRAVKKDLKIHPWHVPKEKGDTRRVYMEFHSLDSFDCLTPDMRAALCRLIKSESDVMQIHKDKAAIVEWMKIDNPEVYSDHAQSDNDQSAPTRQSPRRSKRRRSSQQ</sequence>
<name>A0A180GLM2_PUCT1</name>
<dbReference type="STRING" id="630390.A0A180GLM2"/>
<reference evidence="3 4" key="3">
    <citation type="journal article" date="2017" name="G3 (Bethesda)">
        <title>Comparative analysis highlights variable genome content of wheat rusts and divergence of the mating loci.</title>
        <authorList>
            <person name="Cuomo C.A."/>
            <person name="Bakkeren G."/>
            <person name="Khalil H.B."/>
            <person name="Panwar V."/>
            <person name="Joly D."/>
            <person name="Linning R."/>
            <person name="Sakthikumar S."/>
            <person name="Song X."/>
            <person name="Adiconis X."/>
            <person name="Fan L."/>
            <person name="Goldberg J.M."/>
            <person name="Levin J.Z."/>
            <person name="Young S."/>
            <person name="Zeng Q."/>
            <person name="Anikster Y."/>
            <person name="Bruce M."/>
            <person name="Wang M."/>
            <person name="Yin C."/>
            <person name="McCallum B."/>
            <person name="Szabo L.J."/>
            <person name="Hulbert S."/>
            <person name="Chen X."/>
            <person name="Fellers J.P."/>
        </authorList>
    </citation>
    <scope>NUCLEOTIDE SEQUENCE</scope>
    <source>
        <strain evidence="3">isolate 1-1 / race 1 (BBBD)</strain>
        <strain evidence="4">Isolate 1-1 / race 1 (BBBD)</strain>
    </source>
</reference>
<dbReference type="EnsemblFungi" id="PTTG_11851-t43_2">
    <property type="protein sequence ID" value="PTTG_11851-t43_2-p1"/>
    <property type="gene ID" value="PTTG_11851"/>
</dbReference>
<dbReference type="EMBL" id="ADAS02000051">
    <property type="protein sequence ID" value="OAV93461.1"/>
    <property type="molecule type" value="Genomic_DNA"/>
</dbReference>
<feature type="region of interest" description="Disordered" evidence="1">
    <location>
        <begin position="845"/>
        <end position="874"/>
    </location>
</feature>
<reference evidence="3" key="4">
    <citation type="submission" date="2025-05" db="UniProtKB">
        <authorList>
            <consortium name="EnsemblFungi"/>
        </authorList>
    </citation>
    <scope>IDENTIFICATION</scope>
    <source>
        <strain evidence="3">isolate 1-1 / race 1 (BBBD)</strain>
    </source>
</reference>
<gene>
    <name evidence="2" type="ORF">PTTG_11851</name>
</gene>
<dbReference type="OrthoDB" id="107110at2759"/>
<accession>A0A180GLM2</accession>
<dbReference type="AlphaFoldDB" id="A0A180GLM2"/>
<dbReference type="EnsemblFungi" id="PTTG_11851-t43_1">
    <property type="protein sequence ID" value="PTTG_11851-t43_1-p1"/>
    <property type="gene ID" value="PTTG_11851"/>
</dbReference>
<dbReference type="EMBL" id="ADAS02000051">
    <property type="protein sequence ID" value="OAV93460.1"/>
    <property type="molecule type" value="Genomic_DNA"/>
</dbReference>
<organism evidence="2">
    <name type="scientific">Puccinia triticina (isolate 1-1 / race 1 (BBBD))</name>
    <name type="common">Brown leaf rust fungus</name>
    <dbReference type="NCBI Taxonomy" id="630390"/>
    <lineage>
        <taxon>Eukaryota</taxon>
        <taxon>Fungi</taxon>
        <taxon>Dikarya</taxon>
        <taxon>Basidiomycota</taxon>
        <taxon>Pucciniomycotina</taxon>
        <taxon>Pucciniomycetes</taxon>
        <taxon>Pucciniales</taxon>
        <taxon>Pucciniaceae</taxon>
        <taxon>Puccinia</taxon>
    </lineage>
</organism>
<evidence type="ECO:0000313" key="2">
    <source>
        <dbReference type="EMBL" id="OAV93461.1"/>
    </source>
</evidence>
<dbReference type="Proteomes" id="UP000005240">
    <property type="component" value="Unassembled WGS sequence"/>
</dbReference>
<reference evidence="2" key="1">
    <citation type="submission" date="2009-11" db="EMBL/GenBank/DDBJ databases">
        <authorList>
            <consortium name="The Broad Institute Genome Sequencing Platform"/>
            <person name="Ward D."/>
            <person name="Feldgarden M."/>
            <person name="Earl A."/>
            <person name="Young S.K."/>
            <person name="Zeng Q."/>
            <person name="Koehrsen M."/>
            <person name="Alvarado L."/>
            <person name="Berlin A."/>
            <person name="Bochicchio J."/>
            <person name="Borenstein D."/>
            <person name="Chapman S.B."/>
            <person name="Chen Z."/>
            <person name="Engels R."/>
            <person name="Freedman E."/>
            <person name="Gellesch M."/>
            <person name="Goldberg J."/>
            <person name="Griggs A."/>
            <person name="Gujja S."/>
            <person name="Heilman E."/>
            <person name="Heiman D."/>
            <person name="Hepburn T."/>
            <person name="Howarth C."/>
            <person name="Jen D."/>
            <person name="Larson L."/>
            <person name="Lewis B."/>
            <person name="Mehta T."/>
            <person name="Park D."/>
            <person name="Pearson M."/>
            <person name="Roberts A."/>
            <person name="Saif S."/>
            <person name="Shea T."/>
            <person name="Shenoy N."/>
            <person name="Sisk P."/>
            <person name="Stolte C."/>
            <person name="Sykes S."/>
            <person name="Thomson T."/>
            <person name="Walk T."/>
            <person name="White J."/>
            <person name="Yandava C."/>
            <person name="Izard J."/>
            <person name="Baranova O.V."/>
            <person name="Blanton J.M."/>
            <person name="Tanner A.C."/>
            <person name="Dewhirst F.E."/>
            <person name="Haas B."/>
            <person name="Nusbaum C."/>
            <person name="Birren B."/>
        </authorList>
    </citation>
    <scope>NUCLEOTIDE SEQUENCE [LARGE SCALE GENOMIC DNA]</scope>
    <source>
        <strain evidence="2">1-1 BBBD Race 1</strain>
    </source>
</reference>
<evidence type="ECO:0000313" key="3">
    <source>
        <dbReference type="EnsemblFungi" id="PTTG_11851-t43_1-p1"/>
    </source>
</evidence>
<feature type="compositionally biased region" description="Basic residues" evidence="1">
    <location>
        <begin position="862"/>
        <end position="874"/>
    </location>
</feature>